<dbReference type="PROSITE" id="PS51257">
    <property type="entry name" value="PROKAR_LIPOPROTEIN"/>
    <property type="match status" value="1"/>
</dbReference>
<organism evidence="2 3">
    <name type="scientific">Pelotomaculum propionicicum</name>
    <dbReference type="NCBI Taxonomy" id="258475"/>
    <lineage>
        <taxon>Bacteria</taxon>
        <taxon>Bacillati</taxon>
        <taxon>Bacillota</taxon>
        <taxon>Clostridia</taxon>
        <taxon>Eubacteriales</taxon>
        <taxon>Desulfotomaculaceae</taxon>
        <taxon>Pelotomaculum</taxon>
    </lineage>
</organism>
<keyword evidence="1" id="KW-0732">Signal</keyword>
<feature type="signal peptide" evidence="1">
    <location>
        <begin position="1"/>
        <end position="22"/>
    </location>
</feature>
<evidence type="ECO:0000313" key="3">
    <source>
        <dbReference type="Proteomes" id="UP000297597"/>
    </source>
</evidence>
<gene>
    <name evidence="2" type="ORF">Pmgp_00718</name>
</gene>
<evidence type="ECO:0000256" key="1">
    <source>
        <dbReference type="SAM" id="SignalP"/>
    </source>
</evidence>
<accession>A0A4Y7RV62</accession>
<dbReference type="RefSeq" id="WP_134212598.1">
    <property type="nucleotide sequence ID" value="NZ_QFFZ01000005.1"/>
</dbReference>
<evidence type="ECO:0000313" key="2">
    <source>
        <dbReference type="EMBL" id="TEB12743.1"/>
    </source>
</evidence>
<dbReference type="OrthoDB" id="2885813at2"/>
<comment type="caution">
    <text evidence="2">The sequence shown here is derived from an EMBL/GenBank/DDBJ whole genome shotgun (WGS) entry which is preliminary data.</text>
</comment>
<proteinExistence type="predicted"/>
<feature type="chain" id="PRO_5039092935" description="Sporulation lipoprotein YhcN/YlaJ" evidence="1">
    <location>
        <begin position="23"/>
        <end position="152"/>
    </location>
</feature>
<dbReference type="Proteomes" id="UP000297597">
    <property type="component" value="Unassembled WGS sequence"/>
</dbReference>
<dbReference type="AlphaFoldDB" id="A0A4Y7RV62"/>
<dbReference type="EMBL" id="QFFZ01000005">
    <property type="protein sequence ID" value="TEB12743.1"/>
    <property type="molecule type" value="Genomic_DNA"/>
</dbReference>
<sequence>MKTILRVIVFSLILLITAGCGTQNHSFKKPQPGQQLIQDEKQIQINTDLAEKAKKTAETVKGVKESTAVVINNEISIAIKVSGFDRLRLKPIKAEVHDKIKEFNKDYNVYITSDKKLFKQLRQIENQIRGEQDKPLIDLQKKVNKINKDMQG</sequence>
<evidence type="ECO:0008006" key="4">
    <source>
        <dbReference type="Google" id="ProtNLM"/>
    </source>
</evidence>
<dbReference type="InterPro" id="IPR019076">
    <property type="entry name" value="Spore_lipoprot_YhcN/YlaJ-like"/>
</dbReference>
<reference evidence="2 3" key="1">
    <citation type="journal article" date="2018" name="Environ. Microbiol.">
        <title>Novel energy conservation strategies and behaviour of Pelotomaculum schinkii driving syntrophic propionate catabolism.</title>
        <authorList>
            <person name="Hidalgo-Ahumada C.A.P."/>
            <person name="Nobu M.K."/>
            <person name="Narihiro T."/>
            <person name="Tamaki H."/>
            <person name="Liu W.T."/>
            <person name="Kamagata Y."/>
            <person name="Stams A.J.M."/>
            <person name="Imachi H."/>
            <person name="Sousa D.Z."/>
        </authorList>
    </citation>
    <scope>NUCLEOTIDE SEQUENCE [LARGE SCALE GENOMIC DNA]</scope>
    <source>
        <strain evidence="2 3">MGP</strain>
    </source>
</reference>
<name>A0A4Y7RV62_9FIRM</name>
<keyword evidence="3" id="KW-1185">Reference proteome</keyword>
<protein>
    <recommendedName>
        <fullName evidence="4">Sporulation lipoprotein YhcN/YlaJ</fullName>
    </recommendedName>
</protein>
<dbReference type="Pfam" id="PF09580">
    <property type="entry name" value="Spore_YhcN_YlaJ"/>
    <property type="match status" value="1"/>
</dbReference>